<dbReference type="Proteomes" id="UP000663870">
    <property type="component" value="Unassembled WGS sequence"/>
</dbReference>
<name>A0A815YK12_9BILA</name>
<keyword evidence="3" id="KW-0067">ATP-binding</keyword>
<evidence type="ECO:0000313" key="8">
    <source>
        <dbReference type="EMBL" id="CAF1571021.1"/>
    </source>
</evidence>
<dbReference type="Proteomes" id="UP000663854">
    <property type="component" value="Unassembled WGS sequence"/>
</dbReference>
<dbReference type="Pfam" id="PF09334">
    <property type="entry name" value="tRNA-synt_1g"/>
    <property type="match status" value="1"/>
</dbReference>
<keyword evidence="2" id="KW-0547">Nucleotide-binding</keyword>
<keyword evidence="1" id="KW-0436">Ligase</keyword>
<sequence>MNAGFYAYLKSEFLAAHHDYIEKFQVIELQQELTTIQLHLTRFLFSDCLEYMRKAFDRYIVGTCSDAAYKFDDTRSDQRDKCAKLTNGVECIDTKCPICHSILSIRKSEHLSHVD</sequence>
<gene>
    <name evidence="8" type="ORF">JXQ802_LOCUS45202</name>
    <name evidence="7" type="ORF">PYM288_LOCUS29692</name>
</gene>
<keyword evidence="5" id="KW-0030">Aminoacyl-tRNA synthetase</keyword>
<keyword evidence="9" id="KW-1185">Reference proteome</keyword>
<evidence type="ECO:0000256" key="1">
    <source>
        <dbReference type="ARBA" id="ARBA00022598"/>
    </source>
</evidence>
<feature type="domain" description="Methionyl/Leucyl tRNA synthetase" evidence="6">
    <location>
        <begin position="56"/>
        <end position="111"/>
    </location>
</feature>
<evidence type="ECO:0000256" key="2">
    <source>
        <dbReference type="ARBA" id="ARBA00022741"/>
    </source>
</evidence>
<accession>A0A815YK12</accession>
<evidence type="ECO:0000313" key="7">
    <source>
        <dbReference type="EMBL" id="CAF1296688.1"/>
    </source>
</evidence>
<reference evidence="8" key="1">
    <citation type="submission" date="2021-02" db="EMBL/GenBank/DDBJ databases">
        <authorList>
            <person name="Nowell W R."/>
        </authorList>
    </citation>
    <scope>NUCLEOTIDE SEQUENCE</scope>
</reference>
<dbReference type="GO" id="GO:0004812">
    <property type="term" value="F:aminoacyl-tRNA ligase activity"/>
    <property type="evidence" value="ECO:0007669"/>
    <property type="project" value="UniProtKB-KW"/>
</dbReference>
<protein>
    <recommendedName>
        <fullName evidence="6">Methionyl/Leucyl tRNA synthetase domain-containing protein</fullName>
    </recommendedName>
</protein>
<dbReference type="GO" id="GO:0006418">
    <property type="term" value="P:tRNA aminoacylation for protein translation"/>
    <property type="evidence" value="ECO:0007669"/>
    <property type="project" value="InterPro"/>
</dbReference>
<dbReference type="EMBL" id="CAJNOH010002501">
    <property type="protein sequence ID" value="CAF1296688.1"/>
    <property type="molecule type" value="Genomic_DNA"/>
</dbReference>
<evidence type="ECO:0000256" key="3">
    <source>
        <dbReference type="ARBA" id="ARBA00022840"/>
    </source>
</evidence>
<dbReference type="AlphaFoldDB" id="A0A815YK12"/>
<comment type="caution">
    <text evidence="8">The sequence shown here is derived from an EMBL/GenBank/DDBJ whole genome shotgun (WGS) entry which is preliminary data.</text>
</comment>
<evidence type="ECO:0000259" key="6">
    <source>
        <dbReference type="Pfam" id="PF09334"/>
    </source>
</evidence>
<evidence type="ECO:0000256" key="5">
    <source>
        <dbReference type="ARBA" id="ARBA00023146"/>
    </source>
</evidence>
<dbReference type="InterPro" id="IPR015413">
    <property type="entry name" value="Methionyl/Leucyl_tRNA_Synth"/>
</dbReference>
<dbReference type="GO" id="GO:0005524">
    <property type="term" value="F:ATP binding"/>
    <property type="evidence" value="ECO:0007669"/>
    <property type="project" value="UniProtKB-KW"/>
</dbReference>
<organism evidence="8 9">
    <name type="scientific">Rotaria sordida</name>
    <dbReference type="NCBI Taxonomy" id="392033"/>
    <lineage>
        <taxon>Eukaryota</taxon>
        <taxon>Metazoa</taxon>
        <taxon>Spiralia</taxon>
        <taxon>Gnathifera</taxon>
        <taxon>Rotifera</taxon>
        <taxon>Eurotatoria</taxon>
        <taxon>Bdelloidea</taxon>
        <taxon>Philodinida</taxon>
        <taxon>Philodinidae</taxon>
        <taxon>Rotaria</taxon>
    </lineage>
</organism>
<dbReference type="EMBL" id="CAJNOL010003687">
    <property type="protein sequence ID" value="CAF1571021.1"/>
    <property type="molecule type" value="Genomic_DNA"/>
</dbReference>
<keyword evidence="4" id="KW-0648">Protein biosynthesis</keyword>
<proteinExistence type="predicted"/>
<evidence type="ECO:0000313" key="9">
    <source>
        <dbReference type="Proteomes" id="UP000663870"/>
    </source>
</evidence>
<evidence type="ECO:0000256" key="4">
    <source>
        <dbReference type="ARBA" id="ARBA00022917"/>
    </source>
</evidence>
<dbReference type="Gene3D" id="2.170.220.10">
    <property type="match status" value="1"/>
</dbReference>